<evidence type="ECO:0000256" key="2">
    <source>
        <dbReference type="ARBA" id="ARBA00004766"/>
    </source>
</evidence>
<dbReference type="NCBIfam" id="TIGR00657">
    <property type="entry name" value="asp_kinases"/>
    <property type="match status" value="1"/>
</dbReference>
<dbReference type="PROSITE" id="PS00324">
    <property type="entry name" value="ASPARTOKINASE"/>
    <property type="match status" value="1"/>
</dbReference>
<dbReference type="Proteomes" id="UP001651880">
    <property type="component" value="Unassembled WGS sequence"/>
</dbReference>
<evidence type="ECO:0000256" key="3">
    <source>
        <dbReference type="ARBA" id="ARBA00004986"/>
    </source>
</evidence>
<dbReference type="InterPro" id="IPR001048">
    <property type="entry name" value="Asp/Glu/Uridylate_kinase"/>
</dbReference>
<comment type="pathway">
    <text evidence="2 15">Amino-acid biosynthesis; L-lysine biosynthesis via DAP pathway; (S)-tetrahydrodipicolinate from L-aspartate: step 1/4.</text>
</comment>
<sequence length="409" mass="44892">MRLIVQKFGGTSVADQERRNMVVNKIEFAKKKDYYPVVVVSAIGRNGDPYATDTLINLAKSVGIEPNPREMDLLMSCGEVISCVVLANTLKKMGYECKVLTGGQAGIITDENYGDAEVLKVEPSNILDCIEKNIIPIIAGFQGITEEGNITTLGRGGSDVTASIIGEAINAEIIEIYTDVDGVMTADPAIVPDAKVMDTVFYNEIFQMAEYGAKVIHPRAVEIAMRSNIPLLIKSTLTENTGTLITNYDKSRRYRYDKNDQLITAIAQIGNRTQFRIRFDGSADQYEKDTLLFNIIAAENISIDMINIYSDLKVFIVDSVNGPKLENILKSQGYSFTAIPNCTKVTIIGNKMRGMPGVMAKMIEGLSESNIDILQTSDSHTTISCLIKSENTSAAVNALHRKFELGKTK</sequence>
<evidence type="ECO:0000256" key="9">
    <source>
        <dbReference type="ARBA" id="ARBA00022777"/>
    </source>
</evidence>
<evidence type="ECO:0000256" key="4">
    <source>
        <dbReference type="ARBA" id="ARBA00005139"/>
    </source>
</evidence>
<dbReference type="NCBIfam" id="NF006068">
    <property type="entry name" value="PRK08210.1"/>
    <property type="match status" value="1"/>
</dbReference>
<keyword evidence="11" id="KW-0220">Diaminopimelate biosynthesis</keyword>
<comment type="pathway">
    <text evidence="4 15">Amino-acid biosynthesis; L-threonine biosynthesis; L-threonine from L-aspartate: step 1/5.</text>
</comment>
<evidence type="ECO:0000256" key="13">
    <source>
        <dbReference type="ARBA" id="ARBA00047872"/>
    </source>
</evidence>
<dbReference type="Gene3D" id="3.40.1160.10">
    <property type="entry name" value="Acetylglutamate kinase-like"/>
    <property type="match status" value="1"/>
</dbReference>
<comment type="pathway">
    <text evidence="3 15">Amino-acid biosynthesis; L-methionine biosynthesis via de novo pathway; L-homoserine from L-aspartate: step 1/3.</text>
</comment>
<evidence type="ECO:0000256" key="6">
    <source>
        <dbReference type="ARBA" id="ARBA00022605"/>
    </source>
</evidence>
<dbReference type="InterPro" id="IPR045865">
    <property type="entry name" value="ACT-like_dom_sf"/>
</dbReference>
<evidence type="ECO:0000313" key="18">
    <source>
        <dbReference type="EMBL" id="MCQ1527939.1"/>
    </source>
</evidence>
<keyword evidence="10" id="KW-0067">ATP-binding</keyword>
<dbReference type="PIRSF" id="PIRSF000726">
    <property type="entry name" value="Asp_kin"/>
    <property type="match status" value="1"/>
</dbReference>
<keyword evidence="7 14" id="KW-0808">Transferase</keyword>
<keyword evidence="9 14" id="KW-0418">Kinase</keyword>
<dbReference type="PANTHER" id="PTHR21499">
    <property type="entry name" value="ASPARTATE KINASE"/>
    <property type="match status" value="1"/>
</dbReference>
<dbReference type="InterPro" id="IPR018042">
    <property type="entry name" value="Aspartate_kinase_CS"/>
</dbReference>
<dbReference type="EMBL" id="JAJEKE010000001">
    <property type="protein sequence ID" value="MCQ1527939.1"/>
    <property type="molecule type" value="Genomic_DNA"/>
</dbReference>
<comment type="similarity">
    <text evidence="5 14">Belongs to the aspartokinase family.</text>
</comment>
<dbReference type="GO" id="GO:0004072">
    <property type="term" value="F:aspartate kinase activity"/>
    <property type="evidence" value="ECO:0007669"/>
    <property type="project" value="UniProtKB-EC"/>
</dbReference>
<evidence type="ECO:0000259" key="17">
    <source>
        <dbReference type="Pfam" id="PF13840"/>
    </source>
</evidence>
<name>A0ABT1N9L7_9FIRM</name>
<evidence type="ECO:0000256" key="11">
    <source>
        <dbReference type="ARBA" id="ARBA00022915"/>
    </source>
</evidence>
<accession>A0ABT1N9L7</accession>
<evidence type="ECO:0000313" key="19">
    <source>
        <dbReference type="Proteomes" id="UP001651880"/>
    </source>
</evidence>
<dbReference type="Pfam" id="PF00696">
    <property type="entry name" value="AA_kinase"/>
    <property type="match status" value="1"/>
</dbReference>
<evidence type="ECO:0000256" key="10">
    <source>
        <dbReference type="ARBA" id="ARBA00022840"/>
    </source>
</evidence>
<evidence type="ECO:0000256" key="8">
    <source>
        <dbReference type="ARBA" id="ARBA00022741"/>
    </source>
</evidence>
<feature type="domain" description="CASTOR ACT" evidence="17">
    <location>
        <begin position="340"/>
        <end position="401"/>
    </location>
</feature>
<evidence type="ECO:0000256" key="12">
    <source>
        <dbReference type="ARBA" id="ARBA00023154"/>
    </source>
</evidence>
<dbReference type="SUPFAM" id="SSF53633">
    <property type="entry name" value="Carbamate kinase-like"/>
    <property type="match status" value="1"/>
</dbReference>
<evidence type="ECO:0000256" key="14">
    <source>
        <dbReference type="RuleBase" id="RU003448"/>
    </source>
</evidence>
<evidence type="ECO:0000256" key="1">
    <source>
        <dbReference type="ARBA" id="ARBA00003121"/>
    </source>
</evidence>
<dbReference type="SUPFAM" id="SSF55021">
    <property type="entry name" value="ACT-like"/>
    <property type="match status" value="2"/>
</dbReference>
<comment type="function">
    <text evidence="1">Catalyzes the phosphorylation of the beta-carboxyl group of aspartic acid with ATP to yield 4-phospho-L-aspartate, which is involved in the branched biosynthetic pathway leading to the biosynthesis of amino acids threonine, isoleucine and methionine.</text>
</comment>
<proteinExistence type="inferred from homology"/>
<dbReference type="Gene3D" id="3.30.2130.10">
    <property type="entry name" value="VC0802-like"/>
    <property type="match status" value="1"/>
</dbReference>
<evidence type="ECO:0000256" key="5">
    <source>
        <dbReference type="ARBA" id="ARBA00010122"/>
    </source>
</evidence>
<keyword evidence="12" id="KW-0457">Lysine biosynthesis</keyword>
<dbReference type="PANTHER" id="PTHR21499:SF3">
    <property type="entry name" value="ASPARTOKINASE"/>
    <property type="match status" value="1"/>
</dbReference>
<dbReference type="InterPro" id="IPR001341">
    <property type="entry name" value="Asp_kinase"/>
</dbReference>
<keyword evidence="19" id="KW-1185">Reference proteome</keyword>
<feature type="domain" description="Aspartate/glutamate/uridylate kinase" evidence="16">
    <location>
        <begin position="3"/>
        <end position="235"/>
    </location>
</feature>
<organism evidence="18 19">
    <name type="scientific">Lutispora saccharofermentans</name>
    <dbReference type="NCBI Taxonomy" id="3024236"/>
    <lineage>
        <taxon>Bacteria</taxon>
        <taxon>Bacillati</taxon>
        <taxon>Bacillota</taxon>
        <taxon>Clostridia</taxon>
        <taxon>Lutisporales</taxon>
        <taxon>Lutisporaceae</taxon>
        <taxon>Lutispora</taxon>
    </lineage>
</organism>
<dbReference type="EC" id="2.7.2.4" evidence="14"/>
<dbReference type="InterPro" id="IPR027795">
    <property type="entry name" value="CASTOR_ACT_dom"/>
</dbReference>
<dbReference type="RefSeq" id="WP_255225456.1">
    <property type="nucleotide sequence ID" value="NZ_JAJEKE010000001.1"/>
</dbReference>
<evidence type="ECO:0000259" key="16">
    <source>
        <dbReference type="Pfam" id="PF00696"/>
    </source>
</evidence>
<reference evidence="18 19" key="1">
    <citation type="submission" date="2021-10" db="EMBL/GenBank/DDBJ databases">
        <title>Lutispora strain m25 sp. nov., a thermophilic, non-spore-forming bacterium isolated from a lab-scale methanogenic bioreactor digesting anaerobic sludge.</title>
        <authorList>
            <person name="El Houari A."/>
            <person name="Mcdonald J."/>
        </authorList>
    </citation>
    <scope>NUCLEOTIDE SEQUENCE [LARGE SCALE GENOMIC DNA]</scope>
    <source>
        <strain evidence="19">m25</strain>
    </source>
</reference>
<dbReference type="Pfam" id="PF13840">
    <property type="entry name" value="ACT_7"/>
    <property type="match status" value="1"/>
</dbReference>
<evidence type="ECO:0000256" key="15">
    <source>
        <dbReference type="RuleBase" id="RU004249"/>
    </source>
</evidence>
<evidence type="ECO:0000256" key="7">
    <source>
        <dbReference type="ARBA" id="ARBA00022679"/>
    </source>
</evidence>
<gene>
    <name evidence="18" type="primary">dapG</name>
    <name evidence="18" type="ORF">LJD61_00040</name>
</gene>
<dbReference type="InterPro" id="IPR005260">
    <property type="entry name" value="Asp_kin_monofn"/>
</dbReference>
<keyword evidence="6 15" id="KW-0028">Amino-acid biosynthesis</keyword>
<comment type="catalytic activity">
    <reaction evidence="13 14">
        <text>L-aspartate + ATP = 4-phospho-L-aspartate + ADP</text>
        <dbReference type="Rhea" id="RHEA:23776"/>
        <dbReference type="ChEBI" id="CHEBI:29991"/>
        <dbReference type="ChEBI" id="CHEBI:30616"/>
        <dbReference type="ChEBI" id="CHEBI:57535"/>
        <dbReference type="ChEBI" id="CHEBI:456216"/>
        <dbReference type="EC" id="2.7.2.4"/>
    </reaction>
</comment>
<protein>
    <recommendedName>
        <fullName evidence="14">Aspartokinase</fullName>
        <ecNumber evidence="14">2.7.2.4</ecNumber>
    </recommendedName>
</protein>
<keyword evidence="8" id="KW-0547">Nucleotide-binding</keyword>
<comment type="caution">
    <text evidence="18">The sequence shown here is derived from an EMBL/GenBank/DDBJ whole genome shotgun (WGS) entry which is preliminary data.</text>
</comment>
<dbReference type="InterPro" id="IPR036393">
    <property type="entry name" value="AceGlu_kinase-like_sf"/>
</dbReference>